<feature type="compositionally biased region" description="Polar residues" evidence="1">
    <location>
        <begin position="428"/>
        <end position="437"/>
    </location>
</feature>
<dbReference type="PANTHER" id="PTHR18947:SF28">
    <property type="entry name" value="GIRDIN, ISOFORM A"/>
    <property type="match status" value="1"/>
</dbReference>
<dbReference type="Proteomes" id="UP000051952">
    <property type="component" value="Unassembled WGS sequence"/>
</dbReference>
<dbReference type="GO" id="GO:0030705">
    <property type="term" value="P:cytoskeleton-dependent intracellular transport"/>
    <property type="evidence" value="ECO:0007669"/>
    <property type="project" value="TreeGrafter"/>
</dbReference>
<dbReference type="AlphaFoldDB" id="A0A0S4IMU2"/>
<dbReference type="GO" id="GO:0005815">
    <property type="term" value="C:microtubule organizing center"/>
    <property type="evidence" value="ECO:0007669"/>
    <property type="project" value="TreeGrafter"/>
</dbReference>
<protein>
    <submittedName>
        <fullName evidence="2">Uncharacterized protein</fullName>
    </submittedName>
</protein>
<name>A0A0S4IMU2_BODSA</name>
<organism evidence="2 3">
    <name type="scientific">Bodo saltans</name>
    <name type="common">Flagellated protozoan</name>
    <dbReference type="NCBI Taxonomy" id="75058"/>
    <lineage>
        <taxon>Eukaryota</taxon>
        <taxon>Discoba</taxon>
        <taxon>Euglenozoa</taxon>
        <taxon>Kinetoplastea</taxon>
        <taxon>Metakinetoplastina</taxon>
        <taxon>Eubodonida</taxon>
        <taxon>Bodonidae</taxon>
        <taxon>Bodo</taxon>
    </lineage>
</organism>
<dbReference type="PANTHER" id="PTHR18947">
    <property type="entry name" value="HOOK PROTEINS"/>
    <property type="match status" value="1"/>
</dbReference>
<dbReference type="InterPro" id="IPR036872">
    <property type="entry name" value="CH_dom_sf"/>
</dbReference>
<sequence length="695" mass="75404">MDPSKCATALTNYIQKMCSVPLTQFEELAYGIHLYDTLAKVVPSFFTDASTKLQSEGLEGSWVLRKANLLALVTDMTAFARSALSASDDFDVMRLVDVTAAAKTTSSDDVAGAGELRSLAEMVFAMCVLSGNQDAIAVIRALPKDDQLVLNQSAKRVMGLYALKPSKKGAAPNNNNNGASSSTATPTVASPAGRLPPGGDASGLPVAGELSGLQHQVQQLRGELRERQAQVHELEGRIDLAEREKKESQERYRTLLESTEEERGTTQSEKVWAAQLSKKDDNIRELSTAVQDMTSKNTILKSRVESLEDSLDVQRKAAHDAQEQLHQKAEECRESQKQLEVLQDRYNVTMNAKKELNEEVSALRNEVELMKARQAVRGAQEGGAGEETPSRRRRDEDTTNNLEDENSLLKEKLNAAVAELRVLRHQQQQLSSHTTAAATPARSERCASRALEDEASPEAARVMLSSGGSLGTSAADDSLEATVVASGTSEADNKALHEEGEQSRLSAELANAQKALSTRDARIVELEKNASSLQSHFLRAQQELEEMKQSVATEASADAQALSDAKKESDQLRKQNGELLSRITDRTEATKKEQAILVSTVVQYGHKNLLLQQRQLLGGAGPSDRSDGTASSAKGSGVVGAMASSVMQGWFMDAPARDATEISGSFLTKQRRTVERGLLDRFLVSSTSSSSRHHK</sequence>
<feature type="region of interest" description="Disordered" evidence="1">
    <location>
        <begin position="373"/>
        <end position="408"/>
    </location>
</feature>
<dbReference type="SUPFAM" id="SSF116907">
    <property type="entry name" value="Hook domain"/>
    <property type="match status" value="1"/>
</dbReference>
<proteinExistence type="predicted"/>
<evidence type="ECO:0000313" key="2">
    <source>
        <dbReference type="EMBL" id="CUE75074.1"/>
    </source>
</evidence>
<dbReference type="Gene3D" id="1.10.418.10">
    <property type="entry name" value="Calponin-like domain"/>
    <property type="match status" value="1"/>
</dbReference>
<feature type="region of interest" description="Disordered" evidence="1">
    <location>
        <begin position="428"/>
        <end position="458"/>
    </location>
</feature>
<feature type="region of interest" description="Disordered" evidence="1">
    <location>
        <begin position="166"/>
        <end position="207"/>
    </location>
</feature>
<gene>
    <name evidence="2" type="ORF">BSAL_55915</name>
</gene>
<evidence type="ECO:0000256" key="1">
    <source>
        <dbReference type="SAM" id="MobiDB-lite"/>
    </source>
</evidence>
<dbReference type="GO" id="GO:0051959">
    <property type="term" value="F:dynein light intermediate chain binding"/>
    <property type="evidence" value="ECO:0007669"/>
    <property type="project" value="TreeGrafter"/>
</dbReference>
<accession>A0A0S4IMU2</accession>
<dbReference type="OMA" id="CDGIALF"/>
<feature type="compositionally biased region" description="Basic and acidic residues" evidence="1">
    <location>
        <begin position="388"/>
        <end position="397"/>
    </location>
</feature>
<feature type="region of interest" description="Disordered" evidence="1">
    <location>
        <begin position="245"/>
        <end position="268"/>
    </location>
</feature>
<dbReference type="EMBL" id="CYKH01000172">
    <property type="protein sequence ID" value="CUE75074.1"/>
    <property type="molecule type" value="Genomic_DNA"/>
</dbReference>
<feature type="compositionally biased region" description="Basic and acidic residues" evidence="1">
    <location>
        <begin position="442"/>
        <end position="452"/>
    </location>
</feature>
<feature type="compositionally biased region" description="Basic and acidic residues" evidence="1">
    <location>
        <begin position="245"/>
        <end position="254"/>
    </location>
</feature>
<evidence type="ECO:0000313" key="3">
    <source>
        <dbReference type="Proteomes" id="UP000051952"/>
    </source>
</evidence>
<dbReference type="GO" id="GO:0008017">
    <property type="term" value="F:microtubule binding"/>
    <property type="evidence" value="ECO:0007669"/>
    <property type="project" value="TreeGrafter"/>
</dbReference>
<dbReference type="VEuPathDB" id="TriTrypDB:BSAL_55915"/>
<keyword evidence="3" id="KW-1185">Reference proteome</keyword>
<feature type="compositionally biased region" description="Basic and acidic residues" evidence="1">
    <location>
        <begin position="564"/>
        <end position="573"/>
    </location>
</feature>
<feature type="compositionally biased region" description="Low complexity" evidence="1">
    <location>
        <begin position="168"/>
        <end position="192"/>
    </location>
</feature>
<reference evidence="3" key="1">
    <citation type="submission" date="2015-09" db="EMBL/GenBank/DDBJ databases">
        <authorList>
            <consortium name="Pathogen Informatics"/>
        </authorList>
    </citation>
    <scope>NUCLEOTIDE SEQUENCE [LARGE SCALE GENOMIC DNA]</scope>
    <source>
        <strain evidence="3">Lake Konstanz</strain>
    </source>
</reference>
<dbReference type="GO" id="GO:0031122">
    <property type="term" value="P:cytoplasmic microtubule organization"/>
    <property type="evidence" value="ECO:0007669"/>
    <property type="project" value="TreeGrafter"/>
</dbReference>
<dbReference type="GO" id="GO:0005737">
    <property type="term" value="C:cytoplasm"/>
    <property type="evidence" value="ECO:0007669"/>
    <property type="project" value="TreeGrafter"/>
</dbReference>
<feature type="region of interest" description="Disordered" evidence="1">
    <location>
        <begin position="549"/>
        <end position="573"/>
    </location>
</feature>